<dbReference type="Proteomes" id="UP000005239">
    <property type="component" value="Unassembled WGS sequence"/>
</dbReference>
<gene>
    <name evidence="1" type="primary">WBGene00272741</name>
</gene>
<protein>
    <submittedName>
        <fullName evidence="1">Uncharacterized protein</fullName>
    </submittedName>
</protein>
<proteinExistence type="predicted"/>
<keyword evidence="2" id="KW-1185">Reference proteome</keyword>
<evidence type="ECO:0000313" key="2">
    <source>
        <dbReference type="Proteomes" id="UP000005239"/>
    </source>
</evidence>
<evidence type="ECO:0000313" key="1">
    <source>
        <dbReference type="EnsemblMetazoa" id="PPA34372.1"/>
    </source>
</evidence>
<reference evidence="1" key="2">
    <citation type="submission" date="2022-06" db="UniProtKB">
        <authorList>
            <consortium name="EnsemblMetazoa"/>
        </authorList>
    </citation>
    <scope>IDENTIFICATION</scope>
    <source>
        <strain evidence="1">PS312</strain>
    </source>
</reference>
<dbReference type="EnsemblMetazoa" id="PPA34372.1">
    <property type="protein sequence ID" value="PPA34372.1"/>
    <property type="gene ID" value="WBGene00272741"/>
</dbReference>
<accession>A0A454XQ92</accession>
<organism evidence="1 2">
    <name type="scientific">Pristionchus pacificus</name>
    <name type="common">Parasitic nematode worm</name>
    <dbReference type="NCBI Taxonomy" id="54126"/>
    <lineage>
        <taxon>Eukaryota</taxon>
        <taxon>Metazoa</taxon>
        <taxon>Ecdysozoa</taxon>
        <taxon>Nematoda</taxon>
        <taxon>Chromadorea</taxon>
        <taxon>Rhabditida</taxon>
        <taxon>Rhabditina</taxon>
        <taxon>Diplogasteromorpha</taxon>
        <taxon>Diplogasteroidea</taxon>
        <taxon>Neodiplogasteridae</taxon>
        <taxon>Pristionchus</taxon>
    </lineage>
</organism>
<dbReference type="AlphaFoldDB" id="A0A454XQ92"/>
<reference evidence="2" key="1">
    <citation type="journal article" date="2008" name="Nat. Genet.">
        <title>The Pristionchus pacificus genome provides a unique perspective on nematode lifestyle and parasitism.</title>
        <authorList>
            <person name="Dieterich C."/>
            <person name="Clifton S.W."/>
            <person name="Schuster L.N."/>
            <person name="Chinwalla A."/>
            <person name="Delehaunty K."/>
            <person name="Dinkelacker I."/>
            <person name="Fulton L."/>
            <person name="Fulton R."/>
            <person name="Godfrey J."/>
            <person name="Minx P."/>
            <person name="Mitreva M."/>
            <person name="Roeseler W."/>
            <person name="Tian H."/>
            <person name="Witte H."/>
            <person name="Yang S.P."/>
            <person name="Wilson R.K."/>
            <person name="Sommer R.J."/>
        </authorList>
    </citation>
    <scope>NUCLEOTIDE SEQUENCE [LARGE SCALE GENOMIC DNA]</scope>
    <source>
        <strain evidence="2">PS312</strain>
    </source>
</reference>
<sequence length="96" mass="10400">MVRLLSVLLAFCIACASCQFLSSPYSSLLGSSLYGPSLTAQFGREESSVGYMFPYATGSMRGPLVIHKSTPEAEKYVIISNPDRFAEISRAGKLLN</sequence>
<name>A0A454XQ92_PRIPA</name>
<accession>A0A8R1UKA0</accession>